<reference evidence="11" key="1">
    <citation type="submission" date="2017-08" db="EMBL/GenBank/DDBJ databases">
        <title>A dynamic microbial community with high functional redundancy inhabits the cold, oxic subseafloor aquifer.</title>
        <authorList>
            <person name="Tully B.J."/>
            <person name="Wheat C.G."/>
            <person name="Glazer B.T."/>
            <person name="Huber J.A."/>
        </authorList>
    </citation>
    <scope>NUCLEOTIDE SEQUENCE [LARGE SCALE GENOMIC DNA]</scope>
</reference>
<dbReference type="EMBL" id="NVQR01000020">
    <property type="protein sequence ID" value="PCH63322.1"/>
    <property type="molecule type" value="Genomic_DNA"/>
</dbReference>
<dbReference type="PANTHER" id="PTHR33908:SF11">
    <property type="entry name" value="MEMBRANE PROTEIN"/>
    <property type="match status" value="1"/>
</dbReference>
<dbReference type="AlphaFoldDB" id="A0A2A4MTY0"/>
<dbReference type="Proteomes" id="UP000218172">
    <property type="component" value="Unassembled WGS sequence"/>
</dbReference>
<accession>A0A2A4MTY0</accession>
<protein>
    <recommendedName>
        <fullName evidence="9">Glycosyltransferase RgtA/B/C/D-like domain-containing protein</fullName>
    </recommendedName>
</protein>
<evidence type="ECO:0000256" key="4">
    <source>
        <dbReference type="ARBA" id="ARBA00022679"/>
    </source>
</evidence>
<dbReference type="InterPro" id="IPR050297">
    <property type="entry name" value="LipidA_mod_glycosyltrf_83"/>
</dbReference>
<name>A0A2A4MTY0_9GAMM</name>
<evidence type="ECO:0000256" key="3">
    <source>
        <dbReference type="ARBA" id="ARBA00022676"/>
    </source>
</evidence>
<feature type="domain" description="Glycosyltransferase RgtA/B/C/D-like" evidence="9">
    <location>
        <begin position="55"/>
        <end position="193"/>
    </location>
</feature>
<evidence type="ECO:0000259" key="9">
    <source>
        <dbReference type="Pfam" id="PF13231"/>
    </source>
</evidence>
<evidence type="ECO:0000256" key="2">
    <source>
        <dbReference type="ARBA" id="ARBA00022475"/>
    </source>
</evidence>
<feature type="transmembrane region" description="Helical" evidence="8">
    <location>
        <begin position="79"/>
        <end position="97"/>
    </location>
</feature>
<keyword evidence="4" id="KW-0808">Transferase</keyword>
<keyword evidence="3" id="KW-0328">Glycosyltransferase</keyword>
<keyword evidence="5 8" id="KW-0812">Transmembrane</keyword>
<proteinExistence type="predicted"/>
<keyword evidence="6 8" id="KW-1133">Transmembrane helix</keyword>
<sequence length="200" mass="22600">MAKKMEVSTISKVIGIAMTILLVIKIFLAVKLDLYSDEVFYWLESTRFAVAYSDLPFMTSLLVWLGTSIETQSTLAVRSIFILMGASIPFLVYWIALPITDRRQALLSSALSMCIPLGGFLGLLAVPDVPLVFFGLLSIGFFERSLRTNKTIHWLATSIFVILGFCTHYRFFPYPIAAILFLIVFKPERSQLRNLNFGLR</sequence>
<dbReference type="GO" id="GO:0009103">
    <property type="term" value="P:lipopolysaccharide biosynthetic process"/>
    <property type="evidence" value="ECO:0007669"/>
    <property type="project" value="UniProtKB-ARBA"/>
</dbReference>
<feature type="transmembrane region" description="Helical" evidence="8">
    <location>
        <begin position="50"/>
        <end position="67"/>
    </location>
</feature>
<comment type="subcellular location">
    <subcellularLocation>
        <location evidence="1">Cell membrane</location>
        <topology evidence="1">Multi-pass membrane protein</topology>
    </subcellularLocation>
</comment>
<feature type="transmembrane region" description="Helical" evidence="8">
    <location>
        <begin position="154"/>
        <end position="185"/>
    </location>
</feature>
<dbReference type="PANTHER" id="PTHR33908">
    <property type="entry name" value="MANNOSYLTRANSFERASE YKCB-RELATED"/>
    <property type="match status" value="1"/>
</dbReference>
<evidence type="ECO:0000256" key="5">
    <source>
        <dbReference type="ARBA" id="ARBA00022692"/>
    </source>
</evidence>
<comment type="caution">
    <text evidence="10">The sequence shown here is derived from an EMBL/GenBank/DDBJ whole genome shotgun (WGS) entry which is preliminary data.</text>
</comment>
<feature type="transmembrane region" description="Helical" evidence="8">
    <location>
        <begin position="117"/>
        <end position="142"/>
    </location>
</feature>
<feature type="transmembrane region" description="Helical" evidence="8">
    <location>
        <begin position="12"/>
        <end position="30"/>
    </location>
</feature>
<organism evidence="10 11">
    <name type="scientific">SAR86 cluster bacterium</name>
    <dbReference type="NCBI Taxonomy" id="2030880"/>
    <lineage>
        <taxon>Bacteria</taxon>
        <taxon>Pseudomonadati</taxon>
        <taxon>Pseudomonadota</taxon>
        <taxon>Gammaproteobacteria</taxon>
        <taxon>SAR86 cluster</taxon>
    </lineage>
</organism>
<evidence type="ECO:0000313" key="11">
    <source>
        <dbReference type="Proteomes" id="UP000218172"/>
    </source>
</evidence>
<evidence type="ECO:0000313" key="10">
    <source>
        <dbReference type="EMBL" id="PCH63322.1"/>
    </source>
</evidence>
<evidence type="ECO:0000256" key="6">
    <source>
        <dbReference type="ARBA" id="ARBA00022989"/>
    </source>
</evidence>
<dbReference type="InterPro" id="IPR038731">
    <property type="entry name" value="RgtA/B/C-like"/>
</dbReference>
<dbReference type="GO" id="GO:0016763">
    <property type="term" value="F:pentosyltransferase activity"/>
    <property type="evidence" value="ECO:0007669"/>
    <property type="project" value="TreeGrafter"/>
</dbReference>
<evidence type="ECO:0000256" key="1">
    <source>
        <dbReference type="ARBA" id="ARBA00004651"/>
    </source>
</evidence>
<keyword evidence="7 8" id="KW-0472">Membrane</keyword>
<evidence type="ECO:0000256" key="7">
    <source>
        <dbReference type="ARBA" id="ARBA00023136"/>
    </source>
</evidence>
<dbReference type="GO" id="GO:0005886">
    <property type="term" value="C:plasma membrane"/>
    <property type="evidence" value="ECO:0007669"/>
    <property type="project" value="UniProtKB-SubCell"/>
</dbReference>
<gene>
    <name evidence="10" type="ORF">COC19_01170</name>
</gene>
<keyword evidence="2" id="KW-1003">Cell membrane</keyword>
<dbReference type="Pfam" id="PF13231">
    <property type="entry name" value="PMT_2"/>
    <property type="match status" value="1"/>
</dbReference>
<evidence type="ECO:0000256" key="8">
    <source>
        <dbReference type="SAM" id="Phobius"/>
    </source>
</evidence>